<accession>A0A431TPD5</accession>
<dbReference type="AlphaFoldDB" id="A0A431TPD5"/>
<proteinExistence type="predicted"/>
<comment type="caution">
    <text evidence="1">The sequence shown here is derived from an EMBL/GenBank/DDBJ whole genome shotgun (WGS) entry which is preliminary data.</text>
</comment>
<sequence>MEDVKILQIMPAEGWVAVYDGGDEGEMEEPLACFALVQVDYKNGDGVQTEVRGMAPDEKLMGFVEDATNFVTIRRAEEAEVEDEEDGEAVE</sequence>
<gene>
    <name evidence="1" type="ORF">EJP69_14370</name>
</gene>
<dbReference type="Proteomes" id="UP000267418">
    <property type="component" value="Unassembled WGS sequence"/>
</dbReference>
<keyword evidence="2" id="KW-1185">Reference proteome</keyword>
<protein>
    <submittedName>
        <fullName evidence="1">Uncharacterized protein</fullName>
    </submittedName>
</protein>
<dbReference type="RefSeq" id="WP_126470806.1">
    <property type="nucleotide sequence ID" value="NZ_RXOE01000002.1"/>
</dbReference>
<evidence type="ECO:0000313" key="1">
    <source>
        <dbReference type="EMBL" id="RTQ35539.1"/>
    </source>
</evidence>
<reference evidence="1 2" key="1">
    <citation type="submission" date="2018-12" db="EMBL/GenBank/DDBJ databases">
        <title>The genome of Variovorax gossypii DSM 100435.</title>
        <authorList>
            <person name="Gao J."/>
            <person name="Sun J."/>
        </authorList>
    </citation>
    <scope>NUCLEOTIDE SEQUENCE [LARGE SCALE GENOMIC DNA]</scope>
    <source>
        <strain evidence="1 2">DSM 100435</strain>
    </source>
</reference>
<dbReference type="OrthoDB" id="8727862at2"/>
<organism evidence="1 2">
    <name type="scientific">Variovorax gossypii</name>
    <dbReference type="NCBI Taxonomy" id="1679495"/>
    <lineage>
        <taxon>Bacteria</taxon>
        <taxon>Pseudomonadati</taxon>
        <taxon>Pseudomonadota</taxon>
        <taxon>Betaproteobacteria</taxon>
        <taxon>Burkholderiales</taxon>
        <taxon>Comamonadaceae</taxon>
        <taxon>Variovorax</taxon>
    </lineage>
</organism>
<dbReference type="EMBL" id="RXOE01000002">
    <property type="protein sequence ID" value="RTQ35539.1"/>
    <property type="molecule type" value="Genomic_DNA"/>
</dbReference>
<evidence type="ECO:0000313" key="2">
    <source>
        <dbReference type="Proteomes" id="UP000267418"/>
    </source>
</evidence>
<name>A0A431TPD5_9BURK</name>